<accession>A0A6J0LKE2</accession>
<dbReference type="GeneID" id="108831096"/>
<feature type="compositionally biased region" description="Polar residues" evidence="1">
    <location>
        <begin position="170"/>
        <end position="183"/>
    </location>
</feature>
<organism evidence="2 3">
    <name type="scientific">Raphanus sativus</name>
    <name type="common">Radish</name>
    <name type="synonym">Raphanus raphanistrum var. sativus</name>
    <dbReference type="NCBI Taxonomy" id="3726"/>
    <lineage>
        <taxon>Eukaryota</taxon>
        <taxon>Viridiplantae</taxon>
        <taxon>Streptophyta</taxon>
        <taxon>Embryophyta</taxon>
        <taxon>Tracheophyta</taxon>
        <taxon>Spermatophyta</taxon>
        <taxon>Magnoliopsida</taxon>
        <taxon>eudicotyledons</taxon>
        <taxon>Gunneridae</taxon>
        <taxon>Pentapetalae</taxon>
        <taxon>rosids</taxon>
        <taxon>malvids</taxon>
        <taxon>Brassicales</taxon>
        <taxon>Brassicaceae</taxon>
        <taxon>Brassiceae</taxon>
        <taxon>Raphanus</taxon>
    </lineage>
</organism>
<evidence type="ECO:0000313" key="3">
    <source>
        <dbReference type="RefSeq" id="XP_018460169.1"/>
    </source>
</evidence>
<dbReference type="OrthoDB" id="10634937at2759"/>
<dbReference type="Proteomes" id="UP000504610">
    <property type="component" value="Chromosome 2"/>
</dbReference>
<proteinExistence type="predicted"/>
<dbReference type="KEGG" id="rsz:108831096"/>
<feature type="region of interest" description="Disordered" evidence="1">
    <location>
        <begin position="163"/>
        <end position="202"/>
    </location>
</feature>
<feature type="compositionally biased region" description="Low complexity" evidence="1">
    <location>
        <begin position="184"/>
        <end position="198"/>
    </location>
</feature>
<sequence>MSNPWHLQGGASALKPSPLTAGETPPPPLIPPDPPDLATPFSPQNYPPLGTSPPFTKNRKQSSSKDTVNPSSQPFTASTNAQSPITTSLATVSFGSIQYVERDSPINETESGITVEKPYFYIPPIKNSPLQTNRASMGASVPLPITPLSPPTPTLPSIPIPIPNPVAVHQNPSPVTQSLPVQNSQPQTSQPQTSQPQSRHSLVERLRLSESKTLTRLAPVSKAANGRPRILITDDVFKIGE</sequence>
<evidence type="ECO:0000313" key="2">
    <source>
        <dbReference type="Proteomes" id="UP000504610"/>
    </source>
</evidence>
<feature type="compositionally biased region" description="Polar residues" evidence="1">
    <location>
        <begin position="64"/>
        <end position="85"/>
    </location>
</feature>
<feature type="region of interest" description="Disordered" evidence="1">
    <location>
        <begin position="1"/>
        <end position="85"/>
    </location>
</feature>
<reference evidence="2" key="1">
    <citation type="journal article" date="2019" name="Database">
        <title>The radish genome database (RadishGD): an integrated information resource for radish genomics.</title>
        <authorList>
            <person name="Yu H.J."/>
            <person name="Baek S."/>
            <person name="Lee Y.J."/>
            <person name="Cho A."/>
            <person name="Mun J.H."/>
        </authorList>
    </citation>
    <scope>NUCLEOTIDE SEQUENCE [LARGE SCALE GENOMIC DNA]</scope>
    <source>
        <strain evidence="2">cv. WK10039</strain>
    </source>
</reference>
<dbReference type="RefSeq" id="XP_018460169.1">
    <property type="nucleotide sequence ID" value="XM_018604667.1"/>
</dbReference>
<gene>
    <name evidence="3" type="primary">LOC108831096</name>
</gene>
<reference evidence="3" key="2">
    <citation type="submission" date="2025-08" db="UniProtKB">
        <authorList>
            <consortium name="RefSeq"/>
        </authorList>
    </citation>
    <scope>IDENTIFICATION</scope>
    <source>
        <tissue evidence="3">Leaf</tissue>
    </source>
</reference>
<keyword evidence="2" id="KW-1185">Reference proteome</keyword>
<evidence type="ECO:0000256" key="1">
    <source>
        <dbReference type="SAM" id="MobiDB-lite"/>
    </source>
</evidence>
<dbReference type="AlphaFoldDB" id="A0A6J0LKE2"/>
<feature type="compositionally biased region" description="Pro residues" evidence="1">
    <location>
        <begin position="24"/>
        <end position="37"/>
    </location>
</feature>
<protein>
    <submittedName>
        <fullName evidence="3">Leucine-rich repeat extensin-like protein 5</fullName>
    </submittedName>
</protein>
<name>A0A6J0LKE2_RAPSA</name>